<dbReference type="GO" id="GO:0000976">
    <property type="term" value="F:transcription cis-regulatory region binding"/>
    <property type="evidence" value="ECO:0007669"/>
    <property type="project" value="TreeGrafter"/>
</dbReference>
<name>A0A8J3NCM2_9ACTN</name>
<reference evidence="5" key="1">
    <citation type="submission" date="2021-01" db="EMBL/GenBank/DDBJ databases">
        <title>Whole genome shotgun sequence of Actinocatenispora rupis NBRC 107355.</title>
        <authorList>
            <person name="Komaki H."/>
            <person name="Tamura T."/>
        </authorList>
    </citation>
    <scope>NUCLEOTIDE SEQUENCE</scope>
    <source>
        <strain evidence="5">NBRC 107355</strain>
    </source>
</reference>
<dbReference type="SUPFAM" id="SSF47413">
    <property type="entry name" value="lambda repressor-like DNA-binding domains"/>
    <property type="match status" value="1"/>
</dbReference>
<evidence type="ECO:0000313" key="6">
    <source>
        <dbReference type="Proteomes" id="UP000612808"/>
    </source>
</evidence>
<gene>
    <name evidence="5" type="ORF">Aru02nite_29390</name>
</gene>
<comment type="caution">
    <text evidence="5">The sequence shown here is derived from an EMBL/GenBank/DDBJ whole genome shotgun (WGS) entry which is preliminary data.</text>
</comment>
<dbReference type="PANTHER" id="PTHR30146">
    <property type="entry name" value="LACI-RELATED TRANSCRIPTIONAL REPRESSOR"/>
    <property type="match status" value="1"/>
</dbReference>
<dbReference type="EMBL" id="BOMB01000016">
    <property type="protein sequence ID" value="GID12050.1"/>
    <property type="molecule type" value="Genomic_DNA"/>
</dbReference>
<dbReference type="Gene3D" id="3.40.50.2300">
    <property type="match status" value="2"/>
</dbReference>
<protein>
    <submittedName>
        <fullName evidence="5">LacI family transcriptional regulator</fullName>
    </submittedName>
</protein>
<dbReference type="AlphaFoldDB" id="A0A8J3NCM2"/>
<dbReference type="InterPro" id="IPR000843">
    <property type="entry name" value="HTH_LacI"/>
</dbReference>
<dbReference type="GO" id="GO:0003700">
    <property type="term" value="F:DNA-binding transcription factor activity"/>
    <property type="evidence" value="ECO:0007669"/>
    <property type="project" value="TreeGrafter"/>
</dbReference>
<dbReference type="SMART" id="SM00354">
    <property type="entry name" value="HTH_LACI"/>
    <property type="match status" value="1"/>
</dbReference>
<evidence type="ECO:0000256" key="1">
    <source>
        <dbReference type="ARBA" id="ARBA00023015"/>
    </source>
</evidence>
<accession>A0A8J3NCM2</accession>
<keyword evidence="2" id="KW-0238">DNA-binding</keyword>
<dbReference type="Gene3D" id="1.10.260.40">
    <property type="entry name" value="lambda repressor-like DNA-binding domains"/>
    <property type="match status" value="1"/>
</dbReference>
<keyword evidence="3" id="KW-0804">Transcription</keyword>
<keyword evidence="6" id="KW-1185">Reference proteome</keyword>
<evidence type="ECO:0000256" key="2">
    <source>
        <dbReference type="ARBA" id="ARBA00023125"/>
    </source>
</evidence>
<proteinExistence type="predicted"/>
<evidence type="ECO:0000313" key="5">
    <source>
        <dbReference type="EMBL" id="GID12050.1"/>
    </source>
</evidence>
<dbReference type="Pfam" id="PF13377">
    <property type="entry name" value="Peripla_BP_3"/>
    <property type="match status" value="1"/>
</dbReference>
<dbReference type="CDD" id="cd01392">
    <property type="entry name" value="HTH_LacI"/>
    <property type="match status" value="1"/>
</dbReference>
<dbReference type="Proteomes" id="UP000612808">
    <property type="component" value="Unassembled WGS sequence"/>
</dbReference>
<sequence length="335" mass="35533">MGEDGPTIVTIAERAGVSIASVSRVLNGQSARPETTERVLAAADALGYVPNAVARSLKSRRTNHIAFAMADIGNPVYLAMVREIQQVLRAAGYRLVLHSTDADVDDELEVLRGLGQRYVDGLILCPLRVTSGHLAELTRAPVPVVVIGSVPDGQPVDSVRADSRTGVSLAVRHLYEQGRRRIGFVNGPVDTVPGAARDAGFRAALAEVGLAYEESRVEIGDFYVEGGARAADRLLARADVDALLCANDLMAVGALRTLREHGRDVPADVAVVGMDDTDLATTTWPPLTSVGLGSAERGRRAAELLIDRITGATARAGSPRQILVRPRLAVRGSSR</sequence>
<evidence type="ECO:0000256" key="3">
    <source>
        <dbReference type="ARBA" id="ARBA00023163"/>
    </source>
</evidence>
<dbReference type="RefSeq" id="WP_239076684.1">
    <property type="nucleotide sequence ID" value="NZ_BAAAZM010000009.1"/>
</dbReference>
<dbReference type="SUPFAM" id="SSF53822">
    <property type="entry name" value="Periplasmic binding protein-like I"/>
    <property type="match status" value="1"/>
</dbReference>
<keyword evidence="1" id="KW-0805">Transcription regulation</keyword>
<dbReference type="PROSITE" id="PS50932">
    <property type="entry name" value="HTH_LACI_2"/>
    <property type="match status" value="1"/>
</dbReference>
<dbReference type="PANTHER" id="PTHR30146:SF109">
    <property type="entry name" value="HTH-TYPE TRANSCRIPTIONAL REGULATOR GALS"/>
    <property type="match status" value="1"/>
</dbReference>
<dbReference type="CDD" id="cd06267">
    <property type="entry name" value="PBP1_LacI_sugar_binding-like"/>
    <property type="match status" value="1"/>
</dbReference>
<dbReference type="Pfam" id="PF00356">
    <property type="entry name" value="LacI"/>
    <property type="match status" value="1"/>
</dbReference>
<dbReference type="InterPro" id="IPR028082">
    <property type="entry name" value="Peripla_BP_I"/>
</dbReference>
<evidence type="ECO:0000259" key="4">
    <source>
        <dbReference type="PROSITE" id="PS50932"/>
    </source>
</evidence>
<organism evidence="5 6">
    <name type="scientific">Actinocatenispora rupis</name>
    <dbReference type="NCBI Taxonomy" id="519421"/>
    <lineage>
        <taxon>Bacteria</taxon>
        <taxon>Bacillati</taxon>
        <taxon>Actinomycetota</taxon>
        <taxon>Actinomycetes</taxon>
        <taxon>Micromonosporales</taxon>
        <taxon>Micromonosporaceae</taxon>
        <taxon>Actinocatenispora</taxon>
    </lineage>
</organism>
<dbReference type="InterPro" id="IPR010982">
    <property type="entry name" value="Lambda_DNA-bd_dom_sf"/>
</dbReference>
<feature type="domain" description="HTH lacI-type" evidence="4">
    <location>
        <begin position="6"/>
        <end position="59"/>
    </location>
</feature>
<dbReference type="InterPro" id="IPR046335">
    <property type="entry name" value="LacI/GalR-like_sensor"/>
</dbReference>